<evidence type="ECO:0000313" key="3">
    <source>
        <dbReference type="EMBL" id="KJY01450.1"/>
    </source>
</evidence>
<evidence type="ECO:0000313" key="4">
    <source>
        <dbReference type="Proteomes" id="UP000033647"/>
    </source>
</evidence>
<accession>A0A0F4GVK4</accession>
<protein>
    <submittedName>
        <fullName evidence="3">Uncharacterized protein</fullName>
    </submittedName>
</protein>
<proteinExistence type="predicted"/>
<feature type="region of interest" description="Disordered" evidence="2">
    <location>
        <begin position="135"/>
        <end position="174"/>
    </location>
</feature>
<dbReference type="Proteomes" id="UP000033647">
    <property type="component" value="Unassembled WGS sequence"/>
</dbReference>
<organism evidence="3 4">
    <name type="scientific">Zymoseptoria brevis</name>
    <dbReference type="NCBI Taxonomy" id="1047168"/>
    <lineage>
        <taxon>Eukaryota</taxon>
        <taxon>Fungi</taxon>
        <taxon>Dikarya</taxon>
        <taxon>Ascomycota</taxon>
        <taxon>Pezizomycotina</taxon>
        <taxon>Dothideomycetes</taxon>
        <taxon>Dothideomycetidae</taxon>
        <taxon>Mycosphaerellales</taxon>
        <taxon>Mycosphaerellaceae</taxon>
        <taxon>Zymoseptoria</taxon>
    </lineage>
</organism>
<feature type="coiled-coil region" evidence="1">
    <location>
        <begin position="2"/>
        <end position="29"/>
    </location>
</feature>
<gene>
    <name evidence="3" type="ORF">TI39_contig290g00015</name>
</gene>
<evidence type="ECO:0000256" key="1">
    <source>
        <dbReference type="SAM" id="Coils"/>
    </source>
</evidence>
<keyword evidence="1" id="KW-0175">Coiled coil</keyword>
<sequence>MNTDAEDEVQTLRQANRAYRRQLAETNDALNYTRRELASAHGLIDRLRHQASELDTVPSSRIGAGGRMLAVIGPRHKFLSPDDDNYPDMMDDPVVRTDNDAWFQDLRRPSSPGEMEVLDRKHTWQVQEISDVWPNPGYPWLRGQTPPRPQTEADQAAEEVKGRAGTDGQSAQPVIPTSLEPQAKHINERSAKQTASVLSSAAKYFACARSDQVYLGTASLFSLSNR</sequence>
<evidence type="ECO:0000256" key="2">
    <source>
        <dbReference type="SAM" id="MobiDB-lite"/>
    </source>
</evidence>
<name>A0A0F4GVK4_9PEZI</name>
<dbReference type="AlphaFoldDB" id="A0A0F4GVK4"/>
<keyword evidence="4" id="KW-1185">Reference proteome</keyword>
<comment type="caution">
    <text evidence="3">The sequence shown here is derived from an EMBL/GenBank/DDBJ whole genome shotgun (WGS) entry which is preliminary data.</text>
</comment>
<reference evidence="3 4" key="1">
    <citation type="submission" date="2015-03" db="EMBL/GenBank/DDBJ databases">
        <title>RNA-seq based gene annotation and comparative genomics of four Zymoseptoria species reveal species-specific pathogenicity related genes and transposable element activity.</title>
        <authorList>
            <person name="Grandaubert J."/>
            <person name="Bhattacharyya A."/>
            <person name="Stukenbrock E.H."/>
        </authorList>
    </citation>
    <scope>NUCLEOTIDE SEQUENCE [LARGE SCALE GENOMIC DNA]</scope>
    <source>
        <strain evidence="3 4">Zb18110</strain>
    </source>
</reference>
<dbReference type="OrthoDB" id="10432506at2759"/>
<dbReference type="EMBL" id="LAFY01000282">
    <property type="protein sequence ID" value="KJY01450.1"/>
    <property type="molecule type" value="Genomic_DNA"/>
</dbReference>